<name>A0A2Z5G7I5_9BACT</name>
<evidence type="ECO:0008006" key="3">
    <source>
        <dbReference type="Google" id="ProtNLM"/>
    </source>
</evidence>
<dbReference type="KEGG" id="abas:ACPOL_5274"/>
<dbReference type="SUPFAM" id="SSF48498">
    <property type="entry name" value="Tetracyclin repressor-like, C-terminal domain"/>
    <property type="match status" value="1"/>
</dbReference>
<dbReference type="InterPro" id="IPR036271">
    <property type="entry name" value="Tet_transcr_reg_TetR-rel_C_sf"/>
</dbReference>
<organism evidence="1 2">
    <name type="scientific">Acidisarcina polymorpha</name>
    <dbReference type="NCBI Taxonomy" id="2211140"/>
    <lineage>
        <taxon>Bacteria</taxon>
        <taxon>Pseudomonadati</taxon>
        <taxon>Acidobacteriota</taxon>
        <taxon>Terriglobia</taxon>
        <taxon>Terriglobales</taxon>
        <taxon>Acidobacteriaceae</taxon>
        <taxon>Acidisarcina</taxon>
    </lineage>
</organism>
<gene>
    <name evidence="1" type="ORF">ACPOL_5274</name>
</gene>
<accession>A0A2Z5G7I5</accession>
<protein>
    <recommendedName>
        <fullName evidence="3">Transcriptional regulator, TetR family</fullName>
    </recommendedName>
</protein>
<dbReference type="AlphaFoldDB" id="A0A2Z5G7I5"/>
<evidence type="ECO:0000313" key="1">
    <source>
        <dbReference type="EMBL" id="AXC14526.1"/>
    </source>
</evidence>
<dbReference type="Proteomes" id="UP000253606">
    <property type="component" value="Chromosome"/>
</dbReference>
<dbReference type="Gene3D" id="1.10.357.10">
    <property type="entry name" value="Tetracycline Repressor, domain 2"/>
    <property type="match status" value="1"/>
</dbReference>
<sequence length="85" mass="8937">MIGAELRHSDPQVRAIAINGYQRIVQLIASRLENRTKRAALVTAGGILSTLVGAVTLAEIAPEPAIASAILSNAKALIRELVGRP</sequence>
<evidence type="ECO:0000313" key="2">
    <source>
        <dbReference type="Proteomes" id="UP000253606"/>
    </source>
</evidence>
<dbReference type="EMBL" id="CP030840">
    <property type="protein sequence ID" value="AXC14526.1"/>
    <property type="molecule type" value="Genomic_DNA"/>
</dbReference>
<proteinExistence type="predicted"/>
<reference evidence="1 2" key="1">
    <citation type="journal article" date="2018" name="Front. Microbiol.">
        <title>Hydrolytic Capabilities as a Key to Environmental Success: Chitinolytic and Cellulolytic Acidobacteria From Acidic Sub-arctic Soils and Boreal Peatlands.</title>
        <authorList>
            <person name="Belova S.E."/>
            <person name="Ravin N.V."/>
            <person name="Pankratov T.A."/>
            <person name="Rakitin A.L."/>
            <person name="Ivanova A.A."/>
            <person name="Beletsky A.V."/>
            <person name="Mardanov A.V."/>
            <person name="Sinninghe Damste J.S."/>
            <person name="Dedysh S.N."/>
        </authorList>
    </citation>
    <scope>NUCLEOTIDE SEQUENCE [LARGE SCALE GENOMIC DNA]</scope>
    <source>
        <strain evidence="1 2">SBC82</strain>
    </source>
</reference>
<keyword evidence="2" id="KW-1185">Reference proteome</keyword>